<accession>A0A1V9GCL1</accession>
<evidence type="ECO:0000256" key="1">
    <source>
        <dbReference type="SAM" id="SignalP"/>
    </source>
</evidence>
<feature type="chain" id="PRO_5013274941" description="Outer membrane protein beta-barrel domain-containing protein" evidence="1">
    <location>
        <begin position="22"/>
        <end position="182"/>
    </location>
</feature>
<keyword evidence="1" id="KW-0732">Signal</keyword>
<evidence type="ECO:0008006" key="4">
    <source>
        <dbReference type="Google" id="ProtNLM"/>
    </source>
</evidence>
<sequence>MKKRSTLAIIAFVCTIAAANAQLSKGTVMWGGNLIGGYVQTDKAGELNVLLSPKIAKFIRNGIAVGGYANLGLARSYQVAIEWIYQAGALARYYVGKNDGNLSGTSRLFIEATAGYAGSTIAEVSSSGINLGVGPGFAYFIRENASIEGIIKYDALLRSDNEDAINEIRFGLGFQLYLFPRK</sequence>
<reference evidence="3" key="1">
    <citation type="submission" date="2016-04" db="EMBL/GenBank/DDBJ databases">
        <authorList>
            <person name="Chen L."/>
            <person name="Zhuang W."/>
            <person name="Wang G."/>
        </authorList>
    </citation>
    <scope>NUCLEOTIDE SEQUENCE [LARGE SCALE GENOMIC DNA]</scope>
    <source>
        <strain evidence="3">208</strain>
    </source>
</reference>
<dbReference type="AlphaFoldDB" id="A0A1V9GCL1"/>
<keyword evidence="3" id="KW-1185">Reference proteome</keyword>
<feature type="signal peptide" evidence="1">
    <location>
        <begin position="1"/>
        <end position="21"/>
    </location>
</feature>
<name>A0A1V9GCL1_9BACT</name>
<dbReference type="OrthoDB" id="945117at2"/>
<dbReference type="Proteomes" id="UP000192276">
    <property type="component" value="Unassembled WGS sequence"/>
</dbReference>
<evidence type="ECO:0000313" key="2">
    <source>
        <dbReference type="EMBL" id="OQP68277.1"/>
    </source>
</evidence>
<evidence type="ECO:0000313" key="3">
    <source>
        <dbReference type="Proteomes" id="UP000192276"/>
    </source>
</evidence>
<dbReference type="STRING" id="550983.A4R26_00245"/>
<proteinExistence type="predicted"/>
<protein>
    <recommendedName>
        <fullName evidence="4">Outer membrane protein beta-barrel domain-containing protein</fullName>
    </recommendedName>
</protein>
<dbReference type="RefSeq" id="WP_081158447.1">
    <property type="nucleotide sequence ID" value="NZ_LWBP01000001.1"/>
</dbReference>
<gene>
    <name evidence="2" type="ORF">A4R26_00245</name>
</gene>
<dbReference type="EMBL" id="LWBP01000001">
    <property type="protein sequence ID" value="OQP68277.1"/>
    <property type="molecule type" value="Genomic_DNA"/>
</dbReference>
<organism evidence="2 3">
    <name type="scientific">Niastella populi</name>
    <dbReference type="NCBI Taxonomy" id="550983"/>
    <lineage>
        <taxon>Bacteria</taxon>
        <taxon>Pseudomonadati</taxon>
        <taxon>Bacteroidota</taxon>
        <taxon>Chitinophagia</taxon>
        <taxon>Chitinophagales</taxon>
        <taxon>Chitinophagaceae</taxon>
        <taxon>Niastella</taxon>
    </lineage>
</organism>
<comment type="caution">
    <text evidence="2">The sequence shown here is derived from an EMBL/GenBank/DDBJ whole genome shotgun (WGS) entry which is preliminary data.</text>
</comment>